<dbReference type="SMART" id="SM00645">
    <property type="entry name" value="Pept_C1"/>
    <property type="match status" value="1"/>
</dbReference>
<name>A0AAV5BZ47_ELECO</name>
<protein>
    <recommendedName>
        <fullName evidence="4">Peptidase C1A papain C-terminal domain-containing protein</fullName>
    </recommendedName>
</protein>
<dbReference type="GO" id="GO:0006508">
    <property type="term" value="P:proteolysis"/>
    <property type="evidence" value="ECO:0007669"/>
    <property type="project" value="InterPro"/>
</dbReference>
<reference evidence="5" key="1">
    <citation type="journal article" date="2018" name="DNA Res.">
        <title>Multiple hybrid de novo genome assembly of finger millet, an orphan allotetraploid crop.</title>
        <authorList>
            <person name="Hatakeyama M."/>
            <person name="Aluri S."/>
            <person name="Balachadran M.T."/>
            <person name="Sivarajan S.R."/>
            <person name="Patrignani A."/>
            <person name="Gruter S."/>
            <person name="Poveda L."/>
            <person name="Shimizu-Inatsugi R."/>
            <person name="Baeten J."/>
            <person name="Francoijs K.J."/>
            <person name="Nataraja K.N."/>
            <person name="Reddy Y.A.N."/>
            <person name="Phadnis S."/>
            <person name="Ravikumar R.L."/>
            <person name="Schlapbach R."/>
            <person name="Sreeman S.M."/>
            <person name="Shimizu K.K."/>
        </authorList>
    </citation>
    <scope>NUCLEOTIDE SEQUENCE</scope>
</reference>
<dbReference type="CDD" id="cd02248">
    <property type="entry name" value="Peptidase_C1A"/>
    <property type="match status" value="1"/>
</dbReference>
<dbReference type="SUPFAM" id="SSF54001">
    <property type="entry name" value="Cysteine proteinases"/>
    <property type="match status" value="1"/>
</dbReference>
<comment type="caution">
    <text evidence="5">The sequence shown here is derived from an EMBL/GenBank/DDBJ whole genome shotgun (WGS) entry which is preliminary data.</text>
</comment>
<evidence type="ECO:0000256" key="1">
    <source>
        <dbReference type="ARBA" id="ARBA00008455"/>
    </source>
</evidence>
<organism evidence="5 6">
    <name type="scientific">Eleusine coracana subsp. coracana</name>
    <dbReference type="NCBI Taxonomy" id="191504"/>
    <lineage>
        <taxon>Eukaryota</taxon>
        <taxon>Viridiplantae</taxon>
        <taxon>Streptophyta</taxon>
        <taxon>Embryophyta</taxon>
        <taxon>Tracheophyta</taxon>
        <taxon>Spermatophyta</taxon>
        <taxon>Magnoliopsida</taxon>
        <taxon>Liliopsida</taxon>
        <taxon>Poales</taxon>
        <taxon>Poaceae</taxon>
        <taxon>PACMAD clade</taxon>
        <taxon>Chloridoideae</taxon>
        <taxon>Cynodonteae</taxon>
        <taxon>Eleusininae</taxon>
        <taxon>Eleusine</taxon>
    </lineage>
</organism>
<dbReference type="PANTHER" id="PTHR12411">
    <property type="entry name" value="CYSTEINE PROTEASE FAMILY C1-RELATED"/>
    <property type="match status" value="1"/>
</dbReference>
<dbReference type="EMBL" id="BQKI01000003">
    <property type="protein sequence ID" value="GJM91681.1"/>
    <property type="molecule type" value="Genomic_DNA"/>
</dbReference>
<keyword evidence="3" id="KW-1015">Disulfide bond</keyword>
<sequence>MPDDPPDARLPVIRRRGDGSLPLPISVDWRNKTCGTGPCLPPVKSQGRCGSCWAFAAVGAVESRYAIQGARDNRGLLDLSEQELVDCDNNEHGCKGGSQNYAFDYIAKKGISSEADYPYTDTNGTCQAASKPRVDLIVRGYETVPRYDEFELLMAVGYNLRARGGGHLRRQE</sequence>
<dbReference type="GO" id="GO:0008234">
    <property type="term" value="F:cysteine-type peptidase activity"/>
    <property type="evidence" value="ECO:0007669"/>
    <property type="project" value="InterPro"/>
</dbReference>
<evidence type="ECO:0000313" key="5">
    <source>
        <dbReference type="EMBL" id="GJM91681.1"/>
    </source>
</evidence>
<evidence type="ECO:0000259" key="4">
    <source>
        <dbReference type="SMART" id="SM00645"/>
    </source>
</evidence>
<dbReference type="Pfam" id="PF00112">
    <property type="entry name" value="Peptidase_C1"/>
    <property type="match status" value="1"/>
</dbReference>
<keyword evidence="2" id="KW-0732">Signal</keyword>
<keyword evidence="6" id="KW-1185">Reference proteome</keyword>
<dbReference type="Proteomes" id="UP001054889">
    <property type="component" value="Unassembled WGS sequence"/>
</dbReference>
<accession>A0AAV5BZ47</accession>
<dbReference type="PROSITE" id="PS00139">
    <property type="entry name" value="THIOL_PROTEASE_CYS"/>
    <property type="match status" value="1"/>
</dbReference>
<evidence type="ECO:0000313" key="6">
    <source>
        <dbReference type="Proteomes" id="UP001054889"/>
    </source>
</evidence>
<evidence type="ECO:0000256" key="2">
    <source>
        <dbReference type="ARBA" id="ARBA00022729"/>
    </source>
</evidence>
<comment type="similarity">
    <text evidence="1">Belongs to the peptidase C1 family.</text>
</comment>
<reference evidence="5" key="2">
    <citation type="submission" date="2021-12" db="EMBL/GenBank/DDBJ databases">
        <title>Resequencing data analysis of finger millet.</title>
        <authorList>
            <person name="Hatakeyama M."/>
            <person name="Aluri S."/>
            <person name="Balachadran M.T."/>
            <person name="Sivarajan S.R."/>
            <person name="Poveda L."/>
            <person name="Shimizu-Inatsugi R."/>
            <person name="Schlapbach R."/>
            <person name="Sreeman S.M."/>
            <person name="Shimizu K.K."/>
        </authorList>
    </citation>
    <scope>NUCLEOTIDE SEQUENCE</scope>
</reference>
<dbReference type="AlphaFoldDB" id="A0AAV5BZ47"/>
<dbReference type="InterPro" id="IPR039417">
    <property type="entry name" value="Peptidase_C1A_papain-like"/>
</dbReference>
<proteinExistence type="inferred from homology"/>
<gene>
    <name evidence="5" type="primary">ga08083</name>
    <name evidence="5" type="ORF">PR202_ga08083</name>
</gene>
<dbReference type="InterPro" id="IPR013128">
    <property type="entry name" value="Peptidase_C1A"/>
</dbReference>
<dbReference type="InterPro" id="IPR038765">
    <property type="entry name" value="Papain-like_cys_pep_sf"/>
</dbReference>
<feature type="domain" description="Peptidase C1A papain C-terminal" evidence="4">
    <location>
        <begin position="23"/>
        <end position="172"/>
    </location>
</feature>
<evidence type="ECO:0000256" key="3">
    <source>
        <dbReference type="ARBA" id="ARBA00023157"/>
    </source>
</evidence>
<dbReference type="InterPro" id="IPR000169">
    <property type="entry name" value="Pept_cys_AS"/>
</dbReference>
<dbReference type="InterPro" id="IPR000668">
    <property type="entry name" value="Peptidase_C1A_C"/>
</dbReference>
<dbReference type="Gene3D" id="3.90.70.10">
    <property type="entry name" value="Cysteine proteinases"/>
    <property type="match status" value="1"/>
</dbReference>